<organism evidence="1 2">
    <name type="scientific">Tengunoibacter tsumagoiensis</name>
    <dbReference type="NCBI Taxonomy" id="2014871"/>
    <lineage>
        <taxon>Bacteria</taxon>
        <taxon>Bacillati</taxon>
        <taxon>Chloroflexota</taxon>
        <taxon>Ktedonobacteria</taxon>
        <taxon>Ktedonobacterales</taxon>
        <taxon>Dictyobacteraceae</taxon>
        <taxon>Tengunoibacter</taxon>
    </lineage>
</organism>
<sequence length="502" mass="57941">MKTFMQDERQTCTVYVDYENLVESLSHRHSFDIATLLNLVLQRARQDFRIQRINIFGNWALYNLPEQIDRTGIVYRFGGDPGGDAAPEIEKSIQDVSVSKEGPQAYLLISGQAHYAKILKLLQQRQKISILWTLEPLNKPDRTLCSDYEPLSLPSSLQTSKWTRLLLLQGLVLVAARLTTPISLPDLVASLSLYPSFIEMIDVLLPLAFREHILLVSEDQDPLEGTQVSLNTQHIIVQEALLIEQRILNTAWILQAKQGWVAFSVMERAISTYSLLRNEQRHRHQWLELLIEEGRLLSEKRYREGRATTALSVGPVSEEISVTHEQNMTTLICVVDAVARRRQRGWISATQLYRDLGLHMTHAEARHIFEQATARQFLQLRTRPGNRDPDSEVTTVQLDLQQAQVRERLVQRNRLLIITYQLLIQRNQKIVKSLLLEEFMLNGQLSEHAARYWLSLLIQSEIIQSLVVQDGRGEYIISLNHHDPLVQEIELFEKRRLSEVQE</sequence>
<dbReference type="AlphaFoldDB" id="A0A402A647"/>
<protein>
    <recommendedName>
        <fullName evidence="3">NYN domain-containing protein</fullName>
    </recommendedName>
</protein>
<dbReference type="Proteomes" id="UP000287352">
    <property type="component" value="Unassembled WGS sequence"/>
</dbReference>
<evidence type="ECO:0008006" key="3">
    <source>
        <dbReference type="Google" id="ProtNLM"/>
    </source>
</evidence>
<proteinExistence type="predicted"/>
<comment type="caution">
    <text evidence="1">The sequence shown here is derived from an EMBL/GenBank/DDBJ whole genome shotgun (WGS) entry which is preliminary data.</text>
</comment>
<dbReference type="EMBL" id="BIFR01000002">
    <property type="protein sequence ID" value="GCE14506.1"/>
    <property type="molecule type" value="Genomic_DNA"/>
</dbReference>
<evidence type="ECO:0000313" key="2">
    <source>
        <dbReference type="Proteomes" id="UP000287352"/>
    </source>
</evidence>
<accession>A0A402A647</accession>
<reference evidence="2" key="1">
    <citation type="submission" date="2018-12" db="EMBL/GenBank/DDBJ databases">
        <title>Tengunoibacter tsumagoiensis gen. nov., sp. nov., Dictyobacter kobayashii sp. nov., D. alpinus sp. nov., and D. joshuensis sp. nov. and description of Dictyobacteraceae fam. nov. within the order Ktedonobacterales isolated from Tengu-no-mugimeshi.</title>
        <authorList>
            <person name="Wang C.M."/>
            <person name="Zheng Y."/>
            <person name="Sakai Y."/>
            <person name="Toyoda A."/>
            <person name="Minakuchi Y."/>
            <person name="Abe K."/>
            <person name="Yokota A."/>
            <person name="Yabe S."/>
        </authorList>
    </citation>
    <scope>NUCLEOTIDE SEQUENCE [LARGE SCALE GENOMIC DNA]</scope>
    <source>
        <strain evidence="2">Uno3</strain>
    </source>
</reference>
<name>A0A402A647_9CHLR</name>
<keyword evidence="2" id="KW-1185">Reference proteome</keyword>
<gene>
    <name evidence="1" type="ORF">KTT_43650</name>
</gene>
<evidence type="ECO:0000313" key="1">
    <source>
        <dbReference type="EMBL" id="GCE14506.1"/>
    </source>
</evidence>